<dbReference type="Proteomes" id="UP000789508">
    <property type="component" value="Unassembled WGS sequence"/>
</dbReference>
<evidence type="ECO:0000313" key="2">
    <source>
        <dbReference type="EMBL" id="CAG8511612.1"/>
    </source>
</evidence>
<dbReference type="GO" id="GO:0006629">
    <property type="term" value="P:lipid metabolic process"/>
    <property type="evidence" value="ECO:0007669"/>
    <property type="project" value="InterPro"/>
</dbReference>
<name>A0A9N8ZYJ0_9GLOM</name>
<sequence>MEYATEDMNKNPDIYNNSFIGNYTTKEISNISGINNNNSLGNKNDNETNPNKKLLNETEVDTLKKYVKYAAASYCSQSHLETWSCGNRCVGNVTVESIFHDGKKGAFGFLGVDREAKEIIVGFRGTHEWVSWLYNLRYLQLDYEYPNSEGALVHGGFYQIYDRVRESLLWRIQWMLNRAENSCRGYNLIISGHSLGGVLAIFLGLDVKRYILDPILEENTIGVPFDIRITTIGEPRVGNDKFAKLVESEFSKGSQNHIISRITHRNDVIPHLPPHKVGFIHHRHEIWSKSKQENFYCNDEKVEDEPVEDKECLMGSKVFDIVPHLFIWDIYFDSFC</sequence>
<comment type="caution">
    <text evidence="2">The sequence shown here is derived from an EMBL/GenBank/DDBJ whole genome shotgun (WGS) entry which is preliminary data.</text>
</comment>
<dbReference type="EMBL" id="CAJVPS010000843">
    <property type="protein sequence ID" value="CAG8511612.1"/>
    <property type="molecule type" value="Genomic_DNA"/>
</dbReference>
<dbReference type="PANTHER" id="PTHR45856">
    <property type="entry name" value="ALPHA/BETA-HYDROLASES SUPERFAMILY PROTEIN"/>
    <property type="match status" value="1"/>
</dbReference>
<feature type="domain" description="Fungal lipase-type" evidence="1">
    <location>
        <begin position="121"/>
        <end position="275"/>
    </location>
</feature>
<accession>A0A9N8ZYJ0</accession>
<dbReference type="Pfam" id="PF01764">
    <property type="entry name" value="Lipase_3"/>
    <property type="match status" value="1"/>
</dbReference>
<dbReference type="InterPro" id="IPR051218">
    <property type="entry name" value="Sec_MonoDiacylglyc_Lipase"/>
</dbReference>
<dbReference type="PANTHER" id="PTHR45856:SF25">
    <property type="entry name" value="FUNGAL LIPASE-LIKE DOMAIN-CONTAINING PROTEIN"/>
    <property type="match status" value="1"/>
</dbReference>
<dbReference type="OrthoDB" id="438440at2759"/>
<evidence type="ECO:0000313" key="3">
    <source>
        <dbReference type="Proteomes" id="UP000789508"/>
    </source>
</evidence>
<dbReference type="AlphaFoldDB" id="A0A9N8ZYJ0"/>
<dbReference type="CDD" id="cd00519">
    <property type="entry name" value="Lipase_3"/>
    <property type="match status" value="1"/>
</dbReference>
<reference evidence="2" key="1">
    <citation type="submission" date="2021-06" db="EMBL/GenBank/DDBJ databases">
        <authorList>
            <person name="Kallberg Y."/>
            <person name="Tangrot J."/>
            <person name="Rosling A."/>
        </authorList>
    </citation>
    <scope>NUCLEOTIDE SEQUENCE</scope>
    <source>
        <strain evidence="2">FL130A</strain>
    </source>
</reference>
<dbReference type="SUPFAM" id="SSF53474">
    <property type="entry name" value="alpha/beta-Hydrolases"/>
    <property type="match status" value="1"/>
</dbReference>
<dbReference type="InterPro" id="IPR029058">
    <property type="entry name" value="AB_hydrolase_fold"/>
</dbReference>
<evidence type="ECO:0000259" key="1">
    <source>
        <dbReference type="Pfam" id="PF01764"/>
    </source>
</evidence>
<gene>
    <name evidence="2" type="ORF">ALEPTO_LOCUS4004</name>
</gene>
<organism evidence="2 3">
    <name type="scientific">Ambispora leptoticha</name>
    <dbReference type="NCBI Taxonomy" id="144679"/>
    <lineage>
        <taxon>Eukaryota</taxon>
        <taxon>Fungi</taxon>
        <taxon>Fungi incertae sedis</taxon>
        <taxon>Mucoromycota</taxon>
        <taxon>Glomeromycotina</taxon>
        <taxon>Glomeromycetes</taxon>
        <taxon>Archaeosporales</taxon>
        <taxon>Ambisporaceae</taxon>
        <taxon>Ambispora</taxon>
    </lineage>
</organism>
<proteinExistence type="predicted"/>
<dbReference type="InterPro" id="IPR002921">
    <property type="entry name" value="Fungal_lipase-type"/>
</dbReference>
<protein>
    <submittedName>
        <fullName evidence="2">8960_t:CDS:1</fullName>
    </submittedName>
</protein>
<dbReference type="Gene3D" id="3.40.50.1820">
    <property type="entry name" value="alpha/beta hydrolase"/>
    <property type="match status" value="1"/>
</dbReference>
<keyword evidence="3" id="KW-1185">Reference proteome</keyword>